<dbReference type="PANTHER" id="PTHR48079">
    <property type="entry name" value="PROTEIN YEEZ"/>
    <property type="match status" value="1"/>
</dbReference>
<reference evidence="2 3" key="1">
    <citation type="journal article" date="2019" name="Nat. Microbiol.">
        <title>Mediterranean grassland soil C-N compound turnover is dependent on rainfall and depth, and is mediated by genomically divergent microorganisms.</title>
        <authorList>
            <person name="Diamond S."/>
            <person name="Andeer P.F."/>
            <person name="Li Z."/>
            <person name="Crits-Christoph A."/>
            <person name="Burstein D."/>
            <person name="Anantharaman K."/>
            <person name="Lane K.R."/>
            <person name="Thomas B.C."/>
            <person name="Pan C."/>
            <person name="Northen T.R."/>
            <person name="Banfield J.F."/>
        </authorList>
    </citation>
    <scope>NUCLEOTIDE SEQUENCE [LARGE SCALE GENOMIC DNA]</scope>
    <source>
        <strain evidence="2">WS_10</strain>
    </source>
</reference>
<dbReference type="Gene3D" id="3.40.50.720">
    <property type="entry name" value="NAD(P)-binding Rossmann-like Domain"/>
    <property type="match status" value="1"/>
</dbReference>
<protein>
    <submittedName>
        <fullName evidence="2">NAD-dependent epimerase/dehydratase family protein</fullName>
    </submittedName>
</protein>
<evidence type="ECO:0000313" key="3">
    <source>
        <dbReference type="Proteomes" id="UP000319836"/>
    </source>
</evidence>
<dbReference type="PANTHER" id="PTHR48079:SF6">
    <property type="entry name" value="NAD(P)-BINDING DOMAIN-CONTAINING PROTEIN-RELATED"/>
    <property type="match status" value="1"/>
</dbReference>
<gene>
    <name evidence="2" type="ORF">E6K80_01805</name>
</gene>
<proteinExistence type="predicted"/>
<sequence>MKVLVTGASGFIGRPLVLRLVARGHRVRGLVRRAHEAQALTGAEIEVGDVRDAGAVDRATRGMDVVVHLACATGVARASVAREVNVLGTRRVLDALRVNGGRRVVFVSSISAMRERMGPYGRTKREGETLVQHSGLEWVILRPSLVYGPGPQGLFARLQRSLRAPFVPLIGAGAIELDPIHVDDVCAVIEQCLERADVWSRTFDLLGPDRVTFAQLLERLAARSGARPRIVHLPPGLALALARILGAFLERPPLSEDNVIGMISPARVDGRPARDTFTIAWTSLEQGLQTLDAVA</sequence>
<dbReference type="Proteomes" id="UP000319836">
    <property type="component" value="Unassembled WGS sequence"/>
</dbReference>
<dbReference type="GO" id="GO:0005737">
    <property type="term" value="C:cytoplasm"/>
    <property type="evidence" value="ECO:0007669"/>
    <property type="project" value="TreeGrafter"/>
</dbReference>
<dbReference type="InterPro" id="IPR051783">
    <property type="entry name" value="NAD(P)-dependent_oxidoreduct"/>
</dbReference>
<feature type="domain" description="NAD-dependent epimerase/dehydratase" evidence="1">
    <location>
        <begin position="3"/>
        <end position="196"/>
    </location>
</feature>
<dbReference type="AlphaFoldDB" id="A0A538UA84"/>
<dbReference type="InterPro" id="IPR036291">
    <property type="entry name" value="NAD(P)-bd_dom_sf"/>
</dbReference>
<dbReference type="Pfam" id="PF01370">
    <property type="entry name" value="Epimerase"/>
    <property type="match status" value="1"/>
</dbReference>
<dbReference type="SUPFAM" id="SSF51735">
    <property type="entry name" value="NAD(P)-binding Rossmann-fold domains"/>
    <property type="match status" value="1"/>
</dbReference>
<accession>A0A538UA84</accession>
<comment type="caution">
    <text evidence="2">The sequence shown here is derived from an EMBL/GenBank/DDBJ whole genome shotgun (WGS) entry which is preliminary data.</text>
</comment>
<evidence type="ECO:0000259" key="1">
    <source>
        <dbReference type="Pfam" id="PF01370"/>
    </source>
</evidence>
<name>A0A538UA84_UNCEI</name>
<evidence type="ECO:0000313" key="2">
    <source>
        <dbReference type="EMBL" id="TMQ72808.1"/>
    </source>
</evidence>
<dbReference type="EMBL" id="VBPA01000037">
    <property type="protein sequence ID" value="TMQ72808.1"/>
    <property type="molecule type" value="Genomic_DNA"/>
</dbReference>
<dbReference type="InterPro" id="IPR001509">
    <property type="entry name" value="Epimerase_deHydtase"/>
</dbReference>
<organism evidence="2 3">
    <name type="scientific">Eiseniibacteriota bacterium</name>
    <dbReference type="NCBI Taxonomy" id="2212470"/>
    <lineage>
        <taxon>Bacteria</taxon>
        <taxon>Candidatus Eiseniibacteriota</taxon>
    </lineage>
</organism>
<dbReference type="GO" id="GO:0004029">
    <property type="term" value="F:aldehyde dehydrogenase (NAD+) activity"/>
    <property type="evidence" value="ECO:0007669"/>
    <property type="project" value="TreeGrafter"/>
</dbReference>